<name>A0ABW1EGF8_9BACT</name>
<evidence type="ECO:0000313" key="3">
    <source>
        <dbReference type="Proteomes" id="UP001596091"/>
    </source>
</evidence>
<gene>
    <name evidence="2" type="ORF">ACFPT7_08600</name>
</gene>
<evidence type="ECO:0000259" key="1">
    <source>
        <dbReference type="Pfam" id="PF00126"/>
    </source>
</evidence>
<dbReference type="EMBL" id="JBHSPH010000002">
    <property type="protein sequence ID" value="MFC5862347.1"/>
    <property type="molecule type" value="Genomic_DNA"/>
</dbReference>
<dbReference type="Pfam" id="PF00126">
    <property type="entry name" value="HTH_1"/>
    <property type="match status" value="1"/>
</dbReference>
<proteinExistence type="predicted"/>
<keyword evidence="3" id="KW-1185">Reference proteome</keyword>
<dbReference type="RefSeq" id="WP_263338849.1">
    <property type="nucleotide sequence ID" value="NZ_JAGSYH010000004.1"/>
</dbReference>
<protein>
    <submittedName>
        <fullName evidence="2">LysR family transcriptional regulator</fullName>
    </submittedName>
</protein>
<dbReference type="Proteomes" id="UP001596091">
    <property type="component" value="Unassembled WGS sequence"/>
</dbReference>
<reference evidence="3" key="1">
    <citation type="journal article" date="2019" name="Int. J. Syst. Evol. Microbiol.">
        <title>The Global Catalogue of Microorganisms (GCM) 10K type strain sequencing project: providing services to taxonomists for standard genome sequencing and annotation.</title>
        <authorList>
            <consortium name="The Broad Institute Genomics Platform"/>
            <consortium name="The Broad Institute Genome Sequencing Center for Infectious Disease"/>
            <person name="Wu L."/>
            <person name="Ma J."/>
        </authorList>
    </citation>
    <scope>NUCLEOTIDE SEQUENCE [LARGE SCALE GENOMIC DNA]</scope>
    <source>
        <strain evidence="3">JCM 4087</strain>
    </source>
</reference>
<organism evidence="2 3">
    <name type="scientific">Acidicapsa dinghuensis</name>
    <dbReference type="NCBI Taxonomy" id="2218256"/>
    <lineage>
        <taxon>Bacteria</taxon>
        <taxon>Pseudomonadati</taxon>
        <taxon>Acidobacteriota</taxon>
        <taxon>Terriglobia</taxon>
        <taxon>Terriglobales</taxon>
        <taxon>Acidobacteriaceae</taxon>
        <taxon>Acidicapsa</taxon>
    </lineage>
</organism>
<sequence length="82" mass="9808">MYDWAEFRHFRYLLKILEKRGFRPAAEELFTSQPNLTVQARQFQDNASVRSFIKRKVASFYRRKQVRPSSFSLATCLNTETK</sequence>
<feature type="domain" description="HTH lysR-type" evidence="1">
    <location>
        <begin position="7"/>
        <end position="54"/>
    </location>
</feature>
<evidence type="ECO:0000313" key="2">
    <source>
        <dbReference type="EMBL" id="MFC5862347.1"/>
    </source>
</evidence>
<dbReference type="InterPro" id="IPR036388">
    <property type="entry name" value="WH-like_DNA-bd_sf"/>
</dbReference>
<comment type="caution">
    <text evidence="2">The sequence shown here is derived from an EMBL/GenBank/DDBJ whole genome shotgun (WGS) entry which is preliminary data.</text>
</comment>
<accession>A0ABW1EGF8</accession>
<dbReference type="SUPFAM" id="SSF46785">
    <property type="entry name" value="Winged helix' DNA-binding domain"/>
    <property type="match status" value="1"/>
</dbReference>
<dbReference type="InterPro" id="IPR036390">
    <property type="entry name" value="WH_DNA-bd_sf"/>
</dbReference>
<dbReference type="Gene3D" id="1.10.10.10">
    <property type="entry name" value="Winged helix-like DNA-binding domain superfamily/Winged helix DNA-binding domain"/>
    <property type="match status" value="1"/>
</dbReference>
<dbReference type="InterPro" id="IPR000847">
    <property type="entry name" value="LysR_HTH_N"/>
</dbReference>